<comment type="caution">
    <text evidence="9">The sequence shown here is derived from an EMBL/GenBank/DDBJ whole genome shotgun (WGS) entry which is preliminary data.</text>
</comment>
<dbReference type="InterPro" id="IPR046530">
    <property type="entry name" value="BIM1-like_dom"/>
</dbReference>
<feature type="domain" description="Copper acquisition factor BIM1-like" evidence="8">
    <location>
        <begin position="92"/>
        <end position="212"/>
    </location>
</feature>
<accession>A0ABQ8VH66</accession>
<evidence type="ECO:0000256" key="7">
    <source>
        <dbReference type="ARBA" id="ARBA00023288"/>
    </source>
</evidence>
<gene>
    <name evidence="9" type="ORF">C8R41DRAFT_310545</name>
</gene>
<sequence>MSSWFFVLPSTRPVRVYAAVVISAMLQRGQTPPITVISISGTKEFFIHLPNLGLSLPYKRGTNEYSHQALNISSIMRFSTALILTGLFAAVNAHFQLQFPPPRGVFVEDQEPDFCDGYDSVASNRTSFPLTGGIISLDSEHPQWTAAVFITNASNPTSFDNFTQITSFFQETIEGSFCMSFDLSQTNATGLTNGENVTIQILYDGGDGNLFQAMR</sequence>
<comment type="subcellular location">
    <subcellularLocation>
        <location evidence="1">Cell membrane</location>
        <topology evidence="1">Lipid-anchor</topology>
        <topology evidence="1">GPI-anchor</topology>
    </subcellularLocation>
</comment>
<protein>
    <recommendedName>
        <fullName evidence="8">Copper acquisition factor BIM1-like domain-containing protein</fullName>
    </recommendedName>
</protein>
<evidence type="ECO:0000256" key="5">
    <source>
        <dbReference type="ARBA" id="ARBA00023136"/>
    </source>
</evidence>
<keyword evidence="7" id="KW-0449">Lipoprotein</keyword>
<keyword evidence="6" id="KW-0325">Glycoprotein</keyword>
<keyword evidence="3" id="KW-0336">GPI-anchor</keyword>
<evidence type="ECO:0000313" key="10">
    <source>
        <dbReference type="Proteomes" id="UP001150217"/>
    </source>
</evidence>
<evidence type="ECO:0000256" key="2">
    <source>
        <dbReference type="ARBA" id="ARBA00022475"/>
    </source>
</evidence>
<evidence type="ECO:0000313" key="9">
    <source>
        <dbReference type="EMBL" id="KAJ4494280.1"/>
    </source>
</evidence>
<keyword evidence="2" id="KW-1003">Cell membrane</keyword>
<dbReference type="PANTHER" id="PTHR34992">
    <property type="entry name" value="HYPHAL ANASTAMOSIS-7 PROTEIN"/>
    <property type="match status" value="1"/>
</dbReference>
<dbReference type="Proteomes" id="UP001150217">
    <property type="component" value="Unassembled WGS sequence"/>
</dbReference>
<proteinExistence type="predicted"/>
<dbReference type="InterPro" id="IPR046936">
    <property type="entry name" value="BIM1-like"/>
</dbReference>
<evidence type="ECO:0000256" key="1">
    <source>
        <dbReference type="ARBA" id="ARBA00004609"/>
    </source>
</evidence>
<evidence type="ECO:0000259" key="8">
    <source>
        <dbReference type="Pfam" id="PF20238"/>
    </source>
</evidence>
<organism evidence="9 10">
    <name type="scientific">Lentinula lateritia</name>
    <dbReference type="NCBI Taxonomy" id="40482"/>
    <lineage>
        <taxon>Eukaryota</taxon>
        <taxon>Fungi</taxon>
        <taxon>Dikarya</taxon>
        <taxon>Basidiomycota</taxon>
        <taxon>Agaricomycotina</taxon>
        <taxon>Agaricomycetes</taxon>
        <taxon>Agaricomycetidae</taxon>
        <taxon>Agaricales</taxon>
        <taxon>Marasmiineae</taxon>
        <taxon>Omphalotaceae</taxon>
        <taxon>Lentinula</taxon>
    </lineage>
</organism>
<dbReference type="EMBL" id="JANVFT010000033">
    <property type="protein sequence ID" value="KAJ4494280.1"/>
    <property type="molecule type" value="Genomic_DNA"/>
</dbReference>
<evidence type="ECO:0000256" key="4">
    <source>
        <dbReference type="ARBA" id="ARBA00022729"/>
    </source>
</evidence>
<dbReference type="Pfam" id="PF20238">
    <property type="entry name" value="BIM1-like_dom"/>
    <property type="match status" value="1"/>
</dbReference>
<evidence type="ECO:0000256" key="3">
    <source>
        <dbReference type="ARBA" id="ARBA00022622"/>
    </source>
</evidence>
<name>A0ABQ8VH66_9AGAR</name>
<dbReference type="CDD" id="cd21176">
    <property type="entry name" value="LPMO_auxiliary-like"/>
    <property type="match status" value="1"/>
</dbReference>
<keyword evidence="5" id="KW-0472">Membrane</keyword>
<reference evidence="9" key="1">
    <citation type="submission" date="2022-08" db="EMBL/GenBank/DDBJ databases">
        <title>A Global Phylogenomic Analysis of the Shiitake Genus Lentinula.</title>
        <authorList>
            <consortium name="DOE Joint Genome Institute"/>
            <person name="Sierra-Patev S."/>
            <person name="Min B."/>
            <person name="Naranjo-Ortiz M."/>
            <person name="Looney B."/>
            <person name="Konkel Z."/>
            <person name="Slot J.C."/>
            <person name="Sakamoto Y."/>
            <person name="Steenwyk J.L."/>
            <person name="Rokas A."/>
            <person name="Carro J."/>
            <person name="Camarero S."/>
            <person name="Ferreira P."/>
            <person name="Molpeceres G."/>
            <person name="Ruiz-Duenas F.J."/>
            <person name="Serrano A."/>
            <person name="Henrissat B."/>
            <person name="Drula E."/>
            <person name="Hughes K.W."/>
            <person name="Mata J.L."/>
            <person name="Ishikawa N.K."/>
            <person name="Vargas-Isla R."/>
            <person name="Ushijima S."/>
            <person name="Smith C.A."/>
            <person name="Ahrendt S."/>
            <person name="Andreopoulos W."/>
            <person name="He G."/>
            <person name="Labutti K."/>
            <person name="Lipzen A."/>
            <person name="Ng V."/>
            <person name="Riley R."/>
            <person name="Sandor L."/>
            <person name="Barry K."/>
            <person name="Martinez A.T."/>
            <person name="Xiao Y."/>
            <person name="Gibbons J.G."/>
            <person name="Terashima K."/>
            <person name="Grigoriev I.V."/>
            <person name="Hibbett D.S."/>
        </authorList>
    </citation>
    <scope>NUCLEOTIDE SEQUENCE</scope>
    <source>
        <strain evidence="9">RHP3577 ss4</strain>
    </source>
</reference>
<evidence type="ECO:0000256" key="6">
    <source>
        <dbReference type="ARBA" id="ARBA00023180"/>
    </source>
</evidence>
<keyword evidence="4" id="KW-0732">Signal</keyword>
<keyword evidence="10" id="KW-1185">Reference proteome</keyword>